<name>T1J480_STRMM</name>
<dbReference type="InterPro" id="IPR038765">
    <property type="entry name" value="Papain-like_cys_pep_sf"/>
</dbReference>
<dbReference type="PIRSF" id="PIRSF000459">
    <property type="entry name" value="TGM_EBP42"/>
    <property type="match status" value="1"/>
</dbReference>
<dbReference type="PANTHER" id="PTHR11590">
    <property type="entry name" value="PROTEIN-GLUTAMINE GAMMA-GLUTAMYLTRANSFERASE"/>
    <property type="match status" value="1"/>
</dbReference>
<dbReference type="GO" id="GO:0046872">
    <property type="term" value="F:metal ion binding"/>
    <property type="evidence" value="ECO:0007669"/>
    <property type="project" value="UniProtKB-KW"/>
</dbReference>
<evidence type="ECO:0000259" key="5">
    <source>
        <dbReference type="SMART" id="SM00460"/>
    </source>
</evidence>
<dbReference type="InterPro" id="IPR002931">
    <property type="entry name" value="Transglutaminase-like"/>
</dbReference>
<feature type="binding site" evidence="3">
    <location>
        <position position="428"/>
    </location>
    <ligand>
        <name>Ca(2+)</name>
        <dbReference type="ChEBI" id="CHEBI:29108"/>
    </ligand>
</feature>
<dbReference type="Proteomes" id="UP000014500">
    <property type="component" value="Unassembled WGS sequence"/>
</dbReference>
<evidence type="ECO:0000313" key="6">
    <source>
        <dbReference type="EnsemblMetazoa" id="SMAR008411-PA"/>
    </source>
</evidence>
<dbReference type="InterPro" id="IPR013783">
    <property type="entry name" value="Ig-like_fold"/>
</dbReference>
<reference evidence="7" key="1">
    <citation type="submission" date="2011-05" db="EMBL/GenBank/DDBJ databases">
        <authorList>
            <person name="Richards S.R."/>
            <person name="Qu J."/>
            <person name="Jiang H."/>
            <person name="Jhangiani S.N."/>
            <person name="Agravi P."/>
            <person name="Goodspeed R."/>
            <person name="Gross S."/>
            <person name="Mandapat C."/>
            <person name="Jackson L."/>
            <person name="Mathew T."/>
            <person name="Pu L."/>
            <person name="Thornton R."/>
            <person name="Saada N."/>
            <person name="Wilczek-Boney K.B."/>
            <person name="Lee S."/>
            <person name="Kovar C."/>
            <person name="Wu Y."/>
            <person name="Scherer S.E."/>
            <person name="Worley K.C."/>
            <person name="Muzny D.M."/>
            <person name="Gibbs R."/>
        </authorList>
    </citation>
    <scope>NUCLEOTIDE SEQUENCE</scope>
    <source>
        <strain evidence="7">Brora</strain>
    </source>
</reference>
<dbReference type="STRING" id="126957.T1J480"/>
<feature type="active site" evidence="2">
    <location>
        <position position="388"/>
    </location>
</feature>
<feature type="active site" evidence="2">
    <location>
        <position position="365"/>
    </location>
</feature>
<dbReference type="FunFam" id="2.60.40.10:FF:000171">
    <property type="entry name" value="protein-glutamine gamma-glutamyltransferase 6"/>
    <property type="match status" value="1"/>
</dbReference>
<comment type="similarity">
    <text evidence="1">Belongs to the transglutaminase superfamily. Transglutaminase family.</text>
</comment>
<dbReference type="HOGENOM" id="CLU_013435_0_2_1"/>
<protein>
    <recommendedName>
        <fullName evidence="5">Transglutaminase-like domain-containing protein</fullName>
    </recommendedName>
</protein>
<dbReference type="Pfam" id="PF01841">
    <property type="entry name" value="Transglut_core"/>
    <property type="match status" value="1"/>
</dbReference>
<keyword evidence="7" id="KW-1185">Reference proteome</keyword>
<dbReference type="InterPro" id="IPR023608">
    <property type="entry name" value="Transglutaminase_animal"/>
</dbReference>
<dbReference type="Pfam" id="PF00868">
    <property type="entry name" value="Transglut_N"/>
    <property type="match status" value="1"/>
</dbReference>
<dbReference type="FunFam" id="3.90.260.10:FF:000002">
    <property type="entry name" value="Erythrocyte membrane protein band 4.2"/>
    <property type="match status" value="1"/>
</dbReference>
<dbReference type="Gene3D" id="2.60.40.10">
    <property type="entry name" value="Immunoglobulins"/>
    <property type="match status" value="3"/>
</dbReference>
<dbReference type="Gene3D" id="3.90.260.10">
    <property type="entry name" value="Transglutaminase-like"/>
    <property type="match status" value="1"/>
</dbReference>
<dbReference type="FunFam" id="2.60.40.10:FF:000090">
    <property type="entry name" value="Protein-glutamine gamma-glutamyltransferase 2"/>
    <property type="match status" value="1"/>
</dbReference>
<feature type="compositionally biased region" description="Basic and acidic residues" evidence="4">
    <location>
        <begin position="29"/>
        <end position="56"/>
    </location>
</feature>
<dbReference type="EnsemblMetazoa" id="SMAR008411-RA">
    <property type="protein sequence ID" value="SMAR008411-PA"/>
    <property type="gene ID" value="SMAR008411"/>
</dbReference>
<evidence type="ECO:0000256" key="4">
    <source>
        <dbReference type="SAM" id="MobiDB-lite"/>
    </source>
</evidence>
<dbReference type="SUPFAM" id="SSF54001">
    <property type="entry name" value="Cysteine proteinases"/>
    <property type="match status" value="1"/>
</dbReference>
<dbReference type="SUPFAM" id="SSF49309">
    <property type="entry name" value="Transglutaminase, two C-terminal domains"/>
    <property type="match status" value="2"/>
</dbReference>
<evidence type="ECO:0000256" key="1">
    <source>
        <dbReference type="ARBA" id="ARBA00005968"/>
    </source>
</evidence>
<dbReference type="Pfam" id="PF00927">
    <property type="entry name" value="Transglut_C"/>
    <property type="match status" value="2"/>
</dbReference>
<dbReference type="PANTHER" id="PTHR11590:SF40">
    <property type="entry name" value="HEMOCYTE PROTEIN-GLUTAMINE GAMMA-GLUTAMYLTRANSFERASE-LIKE PROTEIN"/>
    <property type="match status" value="1"/>
</dbReference>
<dbReference type="InterPro" id="IPR036238">
    <property type="entry name" value="Transglutaminase_C_sf"/>
</dbReference>
<proteinExistence type="inferred from homology"/>
<feature type="binding site" evidence="3">
    <location>
        <position position="490"/>
    </location>
    <ligand>
        <name>Ca(2+)</name>
        <dbReference type="ChEBI" id="CHEBI:29108"/>
    </ligand>
</feature>
<evidence type="ECO:0000313" key="7">
    <source>
        <dbReference type="Proteomes" id="UP000014500"/>
    </source>
</evidence>
<dbReference type="GO" id="GO:0003810">
    <property type="term" value="F:protein-glutamine gamma-glutamyltransferase activity"/>
    <property type="evidence" value="ECO:0007669"/>
    <property type="project" value="InterPro"/>
</dbReference>
<sequence length="737" mass="83334">MASNGRVVRQHHTAEGDKFDQQLIGKAQKAIDRHDAEEKKIKTQRKTTKEDSSSADKLQKVDAVEFYVPSNAVEHHTKNYEFVQLNPPVPVFRRGQTFYLAVRFKGTVPFDQNNDTLKLVFSFGPRPNIARGTQAEVHVKFDSTSDSSEKNNLKWEAIVQHHEGTILTLHINIPPFAPVDDAVYMEDEKWRKECILNEFGKVYMGTHSSPKGRSWLYGQFDDVVLPACLLLLDRANLDYDSRGDPTHVVRGISAVVNSRDDDGLLVDNWSGDYSGGTSPMDWTGSLKIFEEFVKSGGKSVKFGQCWVYSGCVTTFCRALGIPCRSTTNYVSAHDCHQNLTVDKFYDCNGELKTDFDDQDVIWNFHVWNEVWMSRPDLPTGYGGWQIIDATPQELSEGSYRLGPASVMAVRKGEIGLQYDTMFVISEVNADIIHWKDDEESEIGLRQMKSNNYFIGKKILTKAPEKYTDSGIGDALDIIGDYKNPEGSKEERLQLLNAARNARLWYLYDTPAAGTEDVEFDLLDIDKIMIGEPFHVTVKIQNKSKQKRSIFAVLTATSIYYTGISYDTIKKEKKEFVLRPQQSETLTLEVKADEYIHKLVDYSMIKICATASVQETRQSWAEEDDFSVEKPSVQINFLTIPAVNKPLKVQLTFQNPLPYPLECCKFSYEGTGLSRPKMISFKDVAVDEKVIYEETLLPQHAGECKIVTTFSSKQLKELSGSATVHGGEAAFAHQKHEK</sequence>
<dbReference type="OMA" id="LEITHEY"/>
<keyword evidence="3" id="KW-0106">Calcium</keyword>
<dbReference type="InterPro" id="IPR050779">
    <property type="entry name" value="Transglutaminase"/>
</dbReference>
<dbReference type="eggNOG" id="ENOG502QQ46">
    <property type="taxonomic scope" value="Eukaryota"/>
</dbReference>
<dbReference type="AlphaFoldDB" id="T1J480"/>
<dbReference type="PhylomeDB" id="T1J480"/>
<evidence type="ECO:0000256" key="2">
    <source>
        <dbReference type="PIRSR" id="PIRSR000459-1"/>
    </source>
</evidence>
<dbReference type="InterPro" id="IPR036985">
    <property type="entry name" value="Transglutaminase-like_sf"/>
</dbReference>
<feature type="active site" evidence="2">
    <location>
        <position position="305"/>
    </location>
</feature>
<reference evidence="6" key="2">
    <citation type="submission" date="2015-02" db="UniProtKB">
        <authorList>
            <consortium name="EnsemblMetazoa"/>
        </authorList>
    </citation>
    <scope>IDENTIFICATION</scope>
</reference>
<dbReference type="InterPro" id="IPR008958">
    <property type="entry name" value="Transglutaminase_C"/>
</dbReference>
<dbReference type="InterPro" id="IPR014756">
    <property type="entry name" value="Ig_E-set"/>
</dbReference>
<feature type="domain" description="Transglutaminase-like" evidence="5">
    <location>
        <begin position="297"/>
        <end position="391"/>
    </location>
</feature>
<feature type="region of interest" description="Disordered" evidence="4">
    <location>
        <begin position="1"/>
        <end position="56"/>
    </location>
</feature>
<accession>T1J480</accession>
<dbReference type="SMART" id="SM00460">
    <property type="entry name" value="TGc"/>
    <property type="match status" value="1"/>
</dbReference>
<comment type="cofactor">
    <cofactor evidence="3">
        <name>Ca(2+)</name>
        <dbReference type="ChEBI" id="CHEBI:29108"/>
    </cofactor>
    <text evidence="3">Binds 1 Ca(2+) ion per subunit.</text>
</comment>
<dbReference type="InterPro" id="IPR001102">
    <property type="entry name" value="Transglutaminase_N"/>
</dbReference>
<keyword evidence="3" id="KW-0479">Metal-binding</keyword>
<organism evidence="6 7">
    <name type="scientific">Strigamia maritima</name>
    <name type="common">European centipede</name>
    <name type="synonym">Geophilus maritimus</name>
    <dbReference type="NCBI Taxonomy" id="126957"/>
    <lineage>
        <taxon>Eukaryota</taxon>
        <taxon>Metazoa</taxon>
        <taxon>Ecdysozoa</taxon>
        <taxon>Arthropoda</taxon>
        <taxon>Myriapoda</taxon>
        <taxon>Chilopoda</taxon>
        <taxon>Pleurostigmophora</taxon>
        <taxon>Geophilomorpha</taxon>
        <taxon>Linotaeniidae</taxon>
        <taxon>Strigamia</taxon>
    </lineage>
</organism>
<feature type="binding site" evidence="3">
    <location>
        <position position="485"/>
    </location>
    <ligand>
        <name>Ca(2+)</name>
        <dbReference type="ChEBI" id="CHEBI:29108"/>
    </ligand>
</feature>
<dbReference type="SUPFAM" id="SSF81296">
    <property type="entry name" value="E set domains"/>
    <property type="match status" value="1"/>
</dbReference>
<evidence type="ECO:0000256" key="3">
    <source>
        <dbReference type="PIRSR" id="PIRSR000459-2"/>
    </source>
</evidence>
<dbReference type="EMBL" id="JH431841">
    <property type="status" value="NOT_ANNOTATED_CDS"/>
    <property type="molecule type" value="Genomic_DNA"/>
</dbReference>
<feature type="binding site" evidence="3">
    <location>
        <position position="430"/>
    </location>
    <ligand>
        <name>Ca(2+)</name>
        <dbReference type="ChEBI" id="CHEBI:29108"/>
    </ligand>
</feature>